<dbReference type="Pfam" id="PF00059">
    <property type="entry name" value="Lectin_C"/>
    <property type="match status" value="1"/>
</dbReference>
<dbReference type="InterPro" id="IPR036398">
    <property type="entry name" value="CA_dom_sf"/>
</dbReference>
<dbReference type="Gene3D" id="3.10.100.10">
    <property type="entry name" value="Mannose-Binding Protein A, subunit A"/>
    <property type="match status" value="1"/>
</dbReference>
<dbReference type="PROSITE" id="PS51144">
    <property type="entry name" value="ALPHA_CA_2"/>
    <property type="match status" value="1"/>
</dbReference>
<keyword evidence="1" id="KW-0732">Signal</keyword>
<feature type="signal peptide" evidence="1">
    <location>
        <begin position="1"/>
        <end position="18"/>
    </location>
</feature>
<dbReference type="InterPro" id="IPR006640">
    <property type="entry name" value="SprT-like_domain"/>
</dbReference>
<dbReference type="InterPro" id="IPR016187">
    <property type="entry name" value="CTDL_fold"/>
</dbReference>
<dbReference type="InterPro" id="IPR001148">
    <property type="entry name" value="CA_dom"/>
</dbReference>
<proteinExistence type="predicted"/>
<dbReference type="GO" id="GO:0006974">
    <property type="term" value="P:DNA damage response"/>
    <property type="evidence" value="ECO:0007669"/>
    <property type="project" value="UniProtKB-ARBA"/>
</dbReference>
<evidence type="ECO:0000313" key="4">
    <source>
        <dbReference type="Proteomes" id="UP000054776"/>
    </source>
</evidence>
<dbReference type="PANTHER" id="PTHR23099:SF0">
    <property type="entry name" value="GERM CELL NUCLEAR ACIDIC PROTEIN"/>
    <property type="match status" value="1"/>
</dbReference>
<dbReference type="InterPro" id="IPR016186">
    <property type="entry name" value="C-type_lectin-like/link_sf"/>
</dbReference>
<dbReference type="InParanoid" id="A0A0V1B1V1"/>
<reference evidence="3 4" key="1">
    <citation type="submission" date="2015-01" db="EMBL/GenBank/DDBJ databases">
        <title>Evolution of Trichinella species and genotypes.</title>
        <authorList>
            <person name="Korhonen P.K."/>
            <person name="Edoardo P."/>
            <person name="Giuseppe L.R."/>
            <person name="Gasser R.B."/>
        </authorList>
    </citation>
    <scope>NUCLEOTIDE SEQUENCE [LARGE SCALE GENOMIC DNA]</scope>
    <source>
        <strain evidence="3">ISS3</strain>
    </source>
</reference>
<dbReference type="SMART" id="SM01057">
    <property type="entry name" value="Carb_anhydrase"/>
    <property type="match status" value="1"/>
</dbReference>
<dbReference type="Gene3D" id="3.10.200.10">
    <property type="entry name" value="Alpha carbonic anhydrase"/>
    <property type="match status" value="1"/>
</dbReference>
<evidence type="ECO:0000259" key="2">
    <source>
        <dbReference type="PROSITE" id="PS51144"/>
    </source>
</evidence>
<name>A0A0V1B1V1_TRISP</name>
<evidence type="ECO:0000256" key="1">
    <source>
        <dbReference type="SAM" id="SignalP"/>
    </source>
</evidence>
<dbReference type="Proteomes" id="UP000054776">
    <property type="component" value="Unassembled WGS sequence"/>
</dbReference>
<comment type="caution">
    <text evidence="3">The sequence shown here is derived from an EMBL/GenBank/DDBJ whole genome shotgun (WGS) entry which is preliminary data.</text>
</comment>
<dbReference type="OrthoDB" id="5978072at2759"/>
<dbReference type="GO" id="GO:0005634">
    <property type="term" value="C:nucleus"/>
    <property type="evidence" value="ECO:0007669"/>
    <property type="project" value="TreeGrafter"/>
</dbReference>
<feature type="chain" id="PRO_5006874894" evidence="1">
    <location>
        <begin position="19"/>
        <end position="704"/>
    </location>
</feature>
<dbReference type="SUPFAM" id="SSF56436">
    <property type="entry name" value="C-type lectin-like"/>
    <property type="match status" value="1"/>
</dbReference>
<sequence>MLHTFLLIFNIFTASSMCNHSSNIHVQHSEQQNVTTADYLIDNHSLLNFTSTNFSYTFYGEPTMQFSDAEQECEKSNKNLFVPSTLDELHAVTAFIPEGKCFWIGMKYINGNFTWLRDWGVNIAELPFEISDDESYGHCNVLASNDDVKPELTWIEIFIRAFWWEAILDGHMVMNVIRDLYPELSSEELSKISRHFKKLNINEKDDFEVNTKENGIPDVINENTVPAVAVQRMMDQKLLKSNKKMELTRELFSVFNEHVFNNRLPKDMEICFNRRLYKTAGYCRCKLNRFTKLPYCIIELSELVCDTCERIRDTLLHEMCHAAVWIIDQKIEKHGPFWKRWCAIAESVLPNMPVVKTCHEYVITTKYIYRCPSCFREVRRQTKSLNIARKVCKFCRKHFICFKLNSKTGQYVPCNDGPAFWGLVNQDWKMCSKGQQQSPINIIPNLLLYDPFLKPVTVSKTTVSGTLINTGQFLMFDLDPEHNCTIYSGPLNSYKYKASKLILRYGIKNYMGSEHTIDGETFSGEIQLYGYNMNLYNNFSEAMRKPNGIVGIAALIEIDTFTNSELRYLVSAASEVIYKEKSTAVHSLSIRQLLPDTNHYVTYDGSFTFPGCYETVHWIIMNKPVYINFKDMKLLRDLQRTESKARDPLLLGGLGRAVMPLNLRSVRTNINFKPKSSPSCRSMQRKLHYKGTNPWRKLNRISDS</sequence>
<dbReference type="EMBL" id="JYDH01000127">
    <property type="protein sequence ID" value="KRY31012.1"/>
    <property type="molecule type" value="Genomic_DNA"/>
</dbReference>
<dbReference type="Pfam" id="PF00194">
    <property type="entry name" value="Carb_anhydrase"/>
    <property type="match status" value="1"/>
</dbReference>
<protein>
    <submittedName>
        <fullName evidence="3">Putative carbonic anhydrase-like protein 2</fullName>
    </submittedName>
</protein>
<evidence type="ECO:0000313" key="3">
    <source>
        <dbReference type="EMBL" id="KRY31012.1"/>
    </source>
</evidence>
<gene>
    <name evidence="3" type="primary">cah-2</name>
    <name evidence="3" type="ORF">T01_5775</name>
</gene>
<dbReference type="SUPFAM" id="SSF51069">
    <property type="entry name" value="Carbonic anhydrase"/>
    <property type="match status" value="1"/>
</dbReference>
<dbReference type="STRING" id="6334.A0A0V1B1V1"/>
<keyword evidence="4" id="KW-1185">Reference proteome</keyword>
<feature type="domain" description="Alpha-carbonic anhydrase" evidence="2">
    <location>
        <begin position="407"/>
        <end position="670"/>
    </location>
</feature>
<accession>A0A0V1B1V1</accession>
<dbReference type="CDD" id="cd00037">
    <property type="entry name" value="CLECT"/>
    <property type="match status" value="1"/>
</dbReference>
<dbReference type="InterPro" id="IPR001304">
    <property type="entry name" value="C-type_lectin-like"/>
</dbReference>
<organism evidence="3 4">
    <name type="scientific">Trichinella spiralis</name>
    <name type="common">Trichina worm</name>
    <dbReference type="NCBI Taxonomy" id="6334"/>
    <lineage>
        <taxon>Eukaryota</taxon>
        <taxon>Metazoa</taxon>
        <taxon>Ecdysozoa</taxon>
        <taxon>Nematoda</taxon>
        <taxon>Enoplea</taxon>
        <taxon>Dorylaimia</taxon>
        <taxon>Trichinellida</taxon>
        <taxon>Trichinellidae</taxon>
        <taxon>Trichinella</taxon>
    </lineage>
</organism>
<dbReference type="AlphaFoldDB" id="A0A0V1B1V1"/>
<dbReference type="SMART" id="SM00731">
    <property type="entry name" value="SprT"/>
    <property type="match status" value="1"/>
</dbReference>
<dbReference type="PANTHER" id="PTHR23099">
    <property type="entry name" value="TRANSCRIPTIONAL REGULATOR"/>
    <property type="match status" value="1"/>
</dbReference>
<dbReference type="Pfam" id="PF10263">
    <property type="entry name" value="SprT-like"/>
    <property type="match status" value="1"/>
</dbReference>